<dbReference type="Proteomes" id="UP000477386">
    <property type="component" value="Unassembled WGS sequence"/>
</dbReference>
<keyword evidence="2" id="KW-0732">Signal</keyword>
<evidence type="ECO:0008006" key="5">
    <source>
        <dbReference type="Google" id="ProtNLM"/>
    </source>
</evidence>
<accession>A0A6M0ICM2</accession>
<dbReference type="Gene3D" id="2.120.10.30">
    <property type="entry name" value="TolB, C-terminal domain"/>
    <property type="match status" value="1"/>
</dbReference>
<keyword evidence="4" id="KW-1185">Reference proteome</keyword>
<evidence type="ECO:0000313" key="3">
    <source>
        <dbReference type="EMBL" id="NEU66016.1"/>
    </source>
</evidence>
<organism evidence="3 4">
    <name type="scientific">Spirosoma agri</name>
    <dbReference type="NCBI Taxonomy" id="1987381"/>
    <lineage>
        <taxon>Bacteria</taxon>
        <taxon>Pseudomonadati</taxon>
        <taxon>Bacteroidota</taxon>
        <taxon>Cytophagia</taxon>
        <taxon>Cytophagales</taxon>
        <taxon>Cytophagaceae</taxon>
        <taxon>Spirosoma</taxon>
    </lineage>
</organism>
<comment type="caution">
    <text evidence="3">The sequence shown here is derived from an EMBL/GenBank/DDBJ whole genome shotgun (WGS) entry which is preliminary data.</text>
</comment>
<dbReference type="AlphaFoldDB" id="A0A6M0ICM2"/>
<feature type="compositionally biased region" description="Polar residues" evidence="1">
    <location>
        <begin position="616"/>
        <end position="631"/>
    </location>
</feature>
<dbReference type="SUPFAM" id="SSF69304">
    <property type="entry name" value="Tricorn protease N-terminal domain"/>
    <property type="match status" value="1"/>
</dbReference>
<proteinExistence type="predicted"/>
<evidence type="ECO:0000256" key="2">
    <source>
        <dbReference type="SAM" id="SignalP"/>
    </source>
</evidence>
<dbReference type="Gene3D" id="2.40.160.50">
    <property type="entry name" value="membrane protein fhac: a member of the omp85/tpsb transporter family"/>
    <property type="match status" value="1"/>
</dbReference>
<feature type="signal peptide" evidence="2">
    <location>
        <begin position="1"/>
        <end position="21"/>
    </location>
</feature>
<dbReference type="EMBL" id="JAAGNZ010000001">
    <property type="protein sequence ID" value="NEU66016.1"/>
    <property type="molecule type" value="Genomic_DNA"/>
</dbReference>
<evidence type="ECO:0000256" key="1">
    <source>
        <dbReference type="SAM" id="MobiDB-lite"/>
    </source>
</evidence>
<dbReference type="RefSeq" id="WP_164035304.1">
    <property type="nucleotide sequence ID" value="NZ_JAAGNZ010000001.1"/>
</dbReference>
<reference evidence="3 4" key="1">
    <citation type="submission" date="2020-02" db="EMBL/GenBank/DDBJ databases">
        <title>Draft genome sequence of two Spirosoma agri KCTC 52727 and Spirosoma terrae KCTC 52035.</title>
        <authorList>
            <person name="Rojas J."/>
            <person name="Ambika Manirajan B."/>
            <person name="Ratering S."/>
            <person name="Suarez C."/>
            <person name="Schnell S."/>
        </authorList>
    </citation>
    <scope>NUCLEOTIDE SEQUENCE [LARGE SCALE GENOMIC DNA]</scope>
    <source>
        <strain evidence="3 4">KCTC 52727</strain>
    </source>
</reference>
<protein>
    <recommendedName>
        <fullName evidence="5">Translocation protein TolB</fullName>
    </recommendedName>
</protein>
<feature type="chain" id="PRO_5027112681" description="Translocation protein TolB" evidence="2">
    <location>
        <begin position="22"/>
        <end position="1099"/>
    </location>
</feature>
<dbReference type="InterPro" id="IPR011042">
    <property type="entry name" value="6-blade_b-propeller_TolB-like"/>
</dbReference>
<gene>
    <name evidence="3" type="ORF">GK091_03920</name>
</gene>
<evidence type="ECO:0000313" key="4">
    <source>
        <dbReference type="Proteomes" id="UP000477386"/>
    </source>
</evidence>
<feature type="region of interest" description="Disordered" evidence="1">
    <location>
        <begin position="592"/>
        <end position="637"/>
    </location>
</feature>
<sequence>MRNQYLLLIGLWLGVVSAATAQNYPALERFGKNRIQYRSFDWKIIRTSNFEIYYYQDGSQIANLTAQYAESEFDRITELLGYTPYNRVKIFLFNSPSELAQSNIGLNTQGGLNRRELDLSKSRVELAFTGDQISFRRQIVHDISMLFVYDMLYGGSLKDALQSSLLLTLPDWFMPGIASYIADGYSLDLDDYMRDVSITKSVKKPSLLSGIEAERIGHSIWNYIVQKYGRDNVSNILNLTRIIRNEQNSISSTLGVPYSRFLRDWRDYYTGMANAVTQSYRSGSDDFQIKLNASDEEMTLNSLKLSPDKQYFAYATYFDGKYKVEVVNTTNRKKTTVLQGGYRLDGQAARTHTPLVAWQRDNNLIVITDELGKTNLYRFGDFEKRPKREFRRQITGLTQVVSVDASDDGGSLILSADRHGQNDLFIYSINRGSYQQITNDLYDDLYPQFVGRTARQVVFSSNRKLDTLGVDKGSYRTITDRLSLFSHEGGARDFSLTRLTDSLSHATQPIPASETVLYFLNDVSGIRNLYRLDTESGSVGQLTAFPESIQLYDLNPANGGFVYSSLKNGEVYIGFRSQLNLTQTVQAPLTQRSINAGVGNPARSSAGRSGAVKPDTSGQAGRTSATPSDTSIVKRDQAKAAQLGVGARLKLEPGEVDTDNYQFDPDVLKATEYRQRRSIGGVTPSLTTTLPRNRRRENITIRGPFNYKGVFTVNDANSNWRIDPISAKGFGYSQDVTLTDLLENHVLRAGLFITTTLRNSDLFAEYTNLKHLIDFGARVDRSTLFVDNAGLSQKYRYNRVSLSASYPLSVTTRFTVSPFYALTRLIDISSFSEPDRVSDYAGLRGEVVFDNTKVNGMNMAIGTKMKLKYEEYAGLRSSSESFRRLSLDLRHYQKIHRDLVLALRFSLSQSGGPAPKQSTLGGMDNWIGTNSAIKEPIAANPLLVPNTIPAEIPYDYRNVFFLDFAAPLRGFRQGKLTGTSHMLFNAELRLPLIRYLYRGNITSNFLRNLQLVAFTDIGTAWAGKGPFSQQNSLNTEIVGGGNIPFRATVTNFKNPFLIGYGAGARTMLFGYFVKFDYGWGLENKVVSKPIAYLTLGYDF</sequence>
<name>A0A6M0ICM2_9BACT</name>